<dbReference type="EMBL" id="JAEHOE010000057">
    <property type="protein sequence ID" value="KAG2490937.1"/>
    <property type="molecule type" value="Genomic_DNA"/>
</dbReference>
<organism evidence="1 2">
    <name type="scientific">Edaphochlamys debaryana</name>
    <dbReference type="NCBI Taxonomy" id="47281"/>
    <lineage>
        <taxon>Eukaryota</taxon>
        <taxon>Viridiplantae</taxon>
        <taxon>Chlorophyta</taxon>
        <taxon>core chlorophytes</taxon>
        <taxon>Chlorophyceae</taxon>
        <taxon>CS clade</taxon>
        <taxon>Chlamydomonadales</taxon>
        <taxon>Chlamydomonadales incertae sedis</taxon>
        <taxon>Edaphochlamys</taxon>
    </lineage>
</organism>
<comment type="caution">
    <text evidence="1">The sequence shown here is derived from an EMBL/GenBank/DDBJ whole genome shotgun (WGS) entry which is preliminary data.</text>
</comment>
<gene>
    <name evidence="1" type="ORF">HYH03_010614</name>
</gene>
<accession>A0A835XTJ8</accession>
<dbReference type="Proteomes" id="UP000612055">
    <property type="component" value="Unassembled WGS sequence"/>
</dbReference>
<evidence type="ECO:0000313" key="2">
    <source>
        <dbReference type="Proteomes" id="UP000612055"/>
    </source>
</evidence>
<sequence>MGHPGNGAALVYPSVLNPLFMYTDVDPDSTYCNGGTGYVTFLDAKLTRPLGALPSGTAVEAILDGVLSELVIQTDERAYRIPLTVNAASAAEGDRLEE</sequence>
<reference evidence="1" key="1">
    <citation type="journal article" date="2020" name="bioRxiv">
        <title>Comparative genomics of Chlamydomonas.</title>
        <authorList>
            <person name="Craig R.J."/>
            <person name="Hasan A.R."/>
            <person name="Ness R.W."/>
            <person name="Keightley P.D."/>
        </authorList>
    </citation>
    <scope>NUCLEOTIDE SEQUENCE</scope>
    <source>
        <strain evidence="1">CCAP 11/70</strain>
    </source>
</reference>
<keyword evidence="2" id="KW-1185">Reference proteome</keyword>
<evidence type="ECO:0000313" key="1">
    <source>
        <dbReference type="EMBL" id="KAG2490937.1"/>
    </source>
</evidence>
<dbReference type="AlphaFoldDB" id="A0A835XTJ8"/>
<proteinExistence type="predicted"/>
<protein>
    <submittedName>
        <fullName evidence="1">Uncharacterized protein</fullName>
    </submittedName>
</protein>
<name>A0A835XTJ8_9CHLO</name>